<dbReference type="PROSITE" id="PS51987">
    <property type="entry name" value="GS_CATALYTIC"/>
    <property type="match status" value="1"/>
</dbReference>
<evidence type="ECO:0000256" key="1">
    <source>
        <dbReference type="ARBA" id="ARBA00009897"/>
    </source>
</evidence>
<dbReference type="GO" id="GO:0004356">
    <property type="term" value="F:glutamine synthetase activity"/>
    <property type="evidence" value="ECO:0007669"/>
    <property type="project" value="InterPro"/>
</dbReference>
<evidence type="ECO:0000313" key="6">
    <source>
        <dbReference type="EMBL" id="MBO8455598.1"/>
    </source>
</evidence>
<dbReference type="Pfam" id="PF03951">
    <property type="entry name" value="Gln-synt_N"/>
    <property type="match status" value="1"/>
</dbReference>
<dbReference type="InterPro" id="IPR014746">
    <property type="entry name" value="Gln_synth/guanido_kin_cat_dom"/>
</dbReference>
<gene>
    <name evidence="6" type="ORF">IAC08_04245</name>
</gene>
<comment type="caution">
    <text evidence="6">The sequence shown here is derived from an EMBL/GenBank/DDBJ whole genome shotgun (WGS) entry which is preliminary data.</text>
</comment>
<dbReference type="GO" id="GO:0016020">
    <property type="term" value="C:membrane"/>
    <property type="evidence" value="ECO:0007669"/>
    <property type="project" value="TreeGrafter"/>
</dbReference>
<dbReference type="AlphaFoldDB" id="A0A9D9N057"/>
<dbReference type="GO" id="GO:0006542">
    <property type="term" value="P:glutamine biosynthetic process"/>
    <property type="evidence" value="ECO:0007669"/>
    <property type="project" value="InterPro"/>
</dbReference>
<protein>
    <submittedName>
        <fullName evidence="6">Glutamine synthetase</fullName>
    </submittedName>
</protein>
<dbReference type="Proteomes" id="UP000823617">
    <property type="component" value="Unassembled WGS sequence"/>
</dbReference>
<dbReference type="InterPro" id="IPR036651">
    <property type="entry name" value="Gln_synt_N_sf"/>
</dbReference>
<organism evidence="6 7">
    <name type="scientific">Candidatus Cryptobacteroides intestinigallinarum</name>
    <dbReference type="NCBI Taxonomy" id="2840767"/>
    <lineage>
        <taxon>Bacteria</taxon>
        <taxon>Pseudomonadati</taxon>
        <taxon>Bacteroidota</taxon>
        <taxon>Bacteroidia</taxon>
        <taxon>Bacteroidales</taxon>
        <taxon>Candidatus Cryptobacteroides</taxon>
    </lineage>
</organism>
<evidence type="ECO:0000259" key="5">
    <source>
        <dbReference type="PROSITE" id="PS51987"/>
    </source>
</evidence>
<feature type="domain" description="GS beta-grasp" evidence="4">
    <location>
        <begin position="22"/>
        <end position="117"/>
    </location>
</feature>
<dbReference type="InterPro" id="IPR008146">
    <property type="entry name" value="Gln_synth_cat_dom"/>
</dbReference>
<sequence length="513" mass="57667">MDLRNNTISSILEKDARDFTLEDIIYFITHAGIDMLNFMYPAGDGRLKTLNFTIDSEEYLHSVLTNGERVDGSSLFSFIEAGNSDLYVVPRLSTAFIDPFEERTTICFLCAFFDKDGRRLEYSPEHTLYKAKKIFREKTGMDFEAMAELEYYVAAPEDQAGGLFPAQDQKGYHESAPFAKFNSFRTQCMHMITVAGGKIKYGHSEVGNFRLDGKIYEQNEIEFLPTDIEKAADSIMLAKWIIRSHAFRNGLEVSFAPKIAEGKAGSGLHIHMRLMKDGRNMLLDSDRKISDTARRAIAGLMELAPSITAFGNANPVSYLRLVPHQEAPTNICWGDRNRSVLVRIPLGWTSGRDMFSEINPARQDEEGIGIAVLKIKRPEYSDPSVKQTMEIRSADSSADIYLLLSALSIACRYGLGLDNALDIAEKTYVDVDIHSEENRAKADALAHLPASCAESAARLRKQRHIYEADGIFHPSMTGGIISRLLSYKDADLRDRLSKEPGLEADLVRQYYWC</sequence>
<evidence type="ECO:0000256" key="3">
    <source>
        <dbReference type="RuleBase" id="RU000384"/>
    </source>
</evidence>
<dbReference type="PANTHER" id="PTHR43407">
    <property type="entry name" value="GLUTAMINE SYNTHETASE"/>
    <property type="match status" value="1"/>
</dbReference>
<dbReference type="GO" id="GO:0005737">
    <property type="term" value="C:cytoplasm"/>
    <property type="evidence" value="ECO:0007669"/>
    <property type="project" value="TreeGrafter"/>
</dbReference>
<evidence type="ECO:0000313" key="7">
    <source>
        <dbReference type="Proteomes" id="UP000823617"/>
    </source>
</evidence>
<dbReference type="GO" id="GO:0019740">
    <property type="term" value="P:nitrogen utilization"/>
    <property type="evidence" value="ECO:0007669"/>
    <property type="project" value="TreeGrafter"/>
</dbReference>
<accession>A0A9D9N057</accession>
<comment type="similarity">
    <text evidence="1 2 3">Belongs to the glutamine synthetase family.</text>
</comment>
<dbReference type="Gene3D" id="3.30.590.10">
    <property type="entry name" value="Glutamine synthetase/guanido kinase, catalytic domain"/>
    <property type="match status" value="1"/>
</dbReference>
<dbReference type="PROSITE" id="PS51986">
    <property type="entry name" value="GS_BETA_GRASP"/>
    <property type="match status" value="1"/>
</dbReference>
<evidence type="ECO:0000259" key="4">
    <source>
        <dbReference type="PROSITE" id="PS51986"/>
    </source>
</evidence>
<feature type="domain" description="GS catalytic" evidence="5">
    <location>
        <begin position="124"/>
        <end position="513"/>
    </location>
</feature>
<reference evidence="6" key="1">
    <citation type="submission" date="2020-10" db="EMBL/GenBank/DDBJ databases">
        <authorList>
            <person name="Gilroy R."/>
        </authorList>
    </citation>
    <scope>NUCLEOTIDE SEQUENCE</scope>
    <source>
        <strain evidence="6">B1-3475</strain>
    </source>
</reference>
<dbReference type="EMBL" id="JADIMK010000041">
    <property type="protein sequence ID" value="MBO8455598.1"/>
    <property type="molecule type" value="Genomic_DNA"/>
</dbReference>
<dbReference type="InterPro" id="IPR008147">
    <property type="entry name" value="Gln_synt_N"/>
</dbReference>
<dbReference type="Pfam" id="PF00120">
    <property type="entry name" value="Gln-synt_C"/>
    <property type="match status" value="2"/>
</dbReference>
<name>A0A9D9N057_9BACT</name>
<proteinExistence type="inferred from homology"/>
<dbReference type="PANTHER" id="PTHR43407:SF1">
    <property type="entry name" value="LENGSIN"/>
    <property type="match status" value="1"/>
</dbReference>
<dbReference type="SUPFAM" id="SSF54368">
    <property type="entry name" value="Glutamine synthetase, N-terminal domain"/>
    <property type="match status" value="1"/>
</dbReference>
<reference evidence="6" key="2">
    <citation type="journal article" date="2021" name="PeerJ">
        <title>Extensive microbial diversity within the chicken gut microbiome revealed by metagenomics and culture.</title>
        <authorList>
            <person name="Gilroy R."/>
            <person name="Ravi A."/>
            <person name="Getino M."/>
            <person name="Pursley I."/>
            <person name="Horton D.L."/>
            <person name="Alikhan N.F."/>
            <person name="Baker D."/>
            <person name="Gharbi K."/>
            <person name="Hall N."/>
            <person name="Watson M."/>
            <person name="Adriaenssens E.M."/>
            <person name="Foster-Nyarko E."/>
            <person name="Jarju S."/>
            <person name="Secka A."/>
            <person name="Antonio M."/>
            <person name="Oren A."/>
            <person name="Chaudhuri R.R."/>
            <person name="La Ragione R."/>
            <person name="Hildebrand F."/>
            <person name="Pallen M.J."/>
        </authorList>
    </citation>
    <scope>NUCLEOTIDE SEQUENCE</scope>
    <source>
        <strain evidence="6">B1-3475</strain>
    </source>
</reference>
<dbReference type="SUPFAM" id="SSF55931">
    <property type="entry name" value="Glutamine synthetase/guanido kinase"/>
    <property type="match status" value="1"/>
</dbReference>
<evidence type="ECO:0000256" key="2">
    <source>
        <dbReference type="PROSITE-ProRule" id="PRU01330"/>
    </source>
</evidence>
<dbReference type="SMART" id="SM01230">
    <property type="entry name" value="Gln-synt_C"/>
    <property type="match status" value="1"/>
</dbReference>
<dbReference type="Gene3D" id="3.10.20.70">
    <property type="entry name" value="Glutamine synthetase, N-terminal domain"/>
    <property type="match status" value="1"/>
</dbReference>